<feature type="active site" evidence="1">
    <location>
        <position position="64"/>
    </location>
</feature>
<evidence type="ECO:0000256" key="1">
    <source>
        <dbReference type="PIRSR" id="PIRSR014972-1"/>
    </source>
</evidence>
<feature type="active site" evidence="1">
    <location>
        <position position="32"/>
    </location>
</feature>
<feature type="binding site" evidence="2">
    <location>
        <position position="57"/>
    </location>
    <ligand>
        <name>substrate</name>
    </ligand>
</feature>
<sequence length="126" mass="12957">MAEPRSATVTHTVSDADTAAALGSGDLAVLGTPRLVAWCEEATCAALDLDPASTSVGTRVDVEHLAASPVGAEVTATATLVHEDGRLLRFQVVAHDAGGTLLGTGEIRRVVVDRERFLARVPGVGD</sequence>
<evidence type="ECO:0000259" key="3">
    <source>
        <dbReference type="Pfam" id="PF22636"/>
    </source>
</evidence>
<reference evidence="4 5" key="1">
    <citation type="submission" date="2019-06" db="EMBL/GenBank/DDBJ databases">
        <title>Aeromicrobium sp. nov., isolated from a maize field.</title>
        <authorList>
            <person name="Lin S.-Y."/>
            <person name="Tsai C.-F."/>
            <person name="Young C.-C."/>
        </authorList>
    </citation>
    <scope>NUCLEOTIDE SEQUENCE [LARGE SCALE GENOMIC DNA]</scope>
    <source>
        <strain evidence="4 5">CC-CFT486</strain>
    </source>
</reference>
<dbReference type="PIRSF" id="PIRSF014972">
    <property type="entry name" value="FlK"/>
    <property type="match status" value="1"/>
</dbReference>
<dbReference type="InterPro" id="IPR025540">
    <property type="entry name" value="FlK"/>
</dbReference>
<dbReference type="InterPro" id="IPR054485">
    <property type="entry name" value="FlK-like_dom"/>
</dbReference>
<dbReference type="RefSeq" id="WP_147685464.1">
    <property type="nucleotide sequence ID" value="NZ_VDUX01000003.1"/>
</dbReference>
<feature type="active site" evidence="1">
    <location>
        <position position="40"/>
    </location>
</feature>
<protein>
    <submittedName>
        <fullName evidence="4">Thioesterase</fullName>
    </submittedName>
</protein>
<comment type="caution">
    <text evidence="4">The sequence shown here is derived from an EMBL/GenBank/DDBJ whole genome shotgun (WGS) entry which is preliminary data.</text>
</comment>
<dbReference type="EMBL" id="VDUX01000003">
    <property type="protein sequence ID" value="TXL61300.1"/>
    <property type="molecule type" value="Genomic_DNA"/>
</dbReference>
<feature type="binding site" evidence="2">
    <location>
        <position position="57"/>
    </location>
    <ligand>
        <name>CoA</name>
        <dbReference type="ChEBI" id="CHEBI:57287"/>
    </ligand>
</feature>
<dbReference type="Gene3D" id="3.10.129.10">
    <property type="entry name" value="Hotdog Thioesterase"/>
    <property type="match status" value="1"/>
</dbReference>
<evidence type="ECO:0000313" key="4">
    <source>
        <dbReference type="EMBL" id="TXL61300.1"/>
    </source>
</evidence>
<dbReference type="InterPro" id="IPR029069">
    <property type="entry name" value="HotDog_dom_sf"/>
</dbReference>
<gene>
    <name evidence="4" type="ORF">FHP06_07665</name>
</gene>
<organism evidence="4 5">
    <name type="scientific">Aeromicrobium terrae</name>
    <dbReference type="NCBI Taxonomy" id="2498846"/>
    <lineage>
        <taxon>Bacteria</taxon>
        <taxon>Bacillati</taxon>
        <taxon>Actinomycetota</taxon>
        <taxon>Actinomycetes</taxon>
        <taxon>Propionibacteriales</taxon>
        <taxon>Nocardioidaceae</taxon>
        <taxon>Aeromicrobium</taxon>
    </lineage>
</organism>
<accession>A0A5C8NJD4</accession>
<dbReference type="Proteomes" id="UP000321571">
    <property type="component" value="Unassembled WGS sequence"/>
</dbReference>
<name>A0A5C8NJD4_9ACTN</name>
<feature type="binding site" evidence="2">
    <location>
        <position position="109"/>
    </location>
    <ligand>
        <name>substrate</name>
    </ligand>
</feature>
<proteinExistence type="predicted"/>
<dbReference type="PANTHER" id="PTHR36934">
    <property type="entry name" value="BLR0278 PROTEIN"/>
    <property type="match status" value="1"/>
</dbReference>
<dbReference type="Pfam" id="PF22636">
    <property type="entry name" value="FlK"/>
    <property type="match status" value="1"/>
</dbReference>
<evidence type="ECO:0000256" key="2">
    <source>
        <dbReference type="PIRSR" id="PIRSR014972-2"/>
    </source>
</evidence>
<evidence type="ECO:0000313" key="5">
    <source>
        <dbReference type="Proteomes" id="UP000321571"/>
    </source>
</evidence>
<dbReference type="AlphaFoldDB" id="A0A5C8NJD4"/>
<feature type="domain" description="Fluoroacetyl-CoA-specific thioesterase-like" evidence="3">
    <location>
        <begin position="13"/>
        <end position="115"/>
    </location>
</feature>
<dbReference type="SUPFAM" id="SSF54637">
    <property type="entry name" value="Thioesterase/thiol ester dehydrase-isomerase"/>
    <property type="match status" value="1"/>
</dbReference>
<dbReference type="PANTHER" id="PTHR36934:SF1">
    <property type="entry name" value="THIOESTERASE DOMAIN-CONTAINING PROTEIN"/>
    <property type="match status" value="1"/>
</dbReference>
<keyword evidence="5" id="KW-1185">Reference proteome</keyword>
<dbReference type="OrthoDB" id="5243809at2"/>